<dbReference type="CDD" id="cd21120">
    <property type="entry name" value="SPASM_anSME"/>
    <property type="match status" value="1"/>
</dbReference>
<keyword evidence="3" id="KW-0949">S-adenosyl-L-methionine</keyword>
<evidence type="ECO:0000256" key="2">
    <source>
        <dbReference type="ARBA" id="ARBA00022485"/>
    </source>
</evidence>
<dbReference type="GO" id="GO:0051539">
    <property type="term" value="F:4 iron, 4 sulfur cluster binding"/>
    <property type="evidence" value="ECO:0007669"/>
    <property type="project" value="UniProtKB-KW"/>
</dbReference>
<dbReference type="InterPro" id="IPR023885">
    <property type="entry name" value="4Fe4S-binding_SPASM_dom"/>
</dbReference>
<reference evidence="9 10" key="1">
    <citation type="submission" date="2018-01" db="EMBL/GenBank/DDBJ databases">
        <title>Draft genome sequences of six Vibrio diazotrophicus strains isolated from deep-sea sediments of the Baltic Sea.</title>
        <authorList>
            <person name="Castillo D."/>
            <person name="Vandieken V."/>
            <person name="Chiang O."/>
            <person name="Middelboe M."/>
        </authorList>
    </citation>
    <scope>NUCLEOTIDE SEQUENCE [LARGE SCALE GENOMIC DNA]</scope>
    <source>
        <strain evidence="9 10">60.27F</strain>
    </source>
</reference>
<evidence type="ECO:0000259" key="8">
    <source>
        <dbReference type="PROSITE" id="PS51918"/>
    </source>
</evidence>
<dbReference type="NCBIfam" id="TIGR03942">
    <property type="entry name" value="sulfatase_rSAM"/>
    <property type="match status" value="1"/>
</dbReference>
<comment type="similarity">
    <text evidence="7">Belongs to the radical SAM superfamily. Anaerobic sulfatase-maturating enzyme family.</text>
</comment>
<feature type="domain" description="Radical SAM core" evidence="8">
    <location>
        <begin position="4"/>
        <end position="239"/>
    </location>
</feature>
<dbReference type="Pfam" id="PF04055">
    <property type="entry name" value="Radical_SAM"/>
    <property type="match status" value="1"/>
</dbReference>
<protein>
    <submittedName>
        <fullName evidence="9">Anaerobic sulfatase maturase</fullName>
    </submittedName>
</protein>
<evidence type="ECO:0000256" key="7">
    <source>
        <dbReference type="ARBA" id="ARBA00023601"/>
    </source>
</evidence>
<dbReference type="PROSITE" id="PS51918">
    <property type="entry name" value="RADICAL_SAM"/>
    <property type="match status" value="1"/>
</dbReference>
<keyword evidence="6" id="KW-0411">Iron-sulfur</keyword>
<keyword evidence="4" id="KW-0479">Metal-binding</keyword>
<dbReference type="PANTHER" id="PTHR43273">
    <property type="entry name" value="ANAEROBIC SULFATASE-MATURATING ENZYME HOMOLOG ASLB-RELATED"/>
    <property type="match status" value="1"/>
</dbReference>
<name>A0A2J8I5S2_VIBDI</name>
<evidence type="ECO:0000256" key="3">
    <source>
        <dbReference type="ARBA" id="ARBA00022691"/>
    </source>
</evidence>
<evidence type="ECO:0000256" key="6">
    <source>
        <dbReference type="ARBA" id="ARBA00023014"/>
    </source>
</evidence>
<dbReference type="GO" id="GO:0016491">
    <property type="term" value="F:oxidoreductase activity"/>
    <property type="evidence" value="ECO:0007669"/>
    <property type="project" value="InterPro"/>
</dbReference>
<dbReference type="EMBL" id="POSK01000003">
    <property type="protein sequence ID" value="PNI05860.1"/>
    <property type="molecule type" value="Genomic_DNA"/>
</dbReference>
<evidence type="ECO:0000256" key="5">
    <source>
        <dbReference type="ARBA" id="ARBA00023004"/>
    </source>
</evidence>
<dbReference type="InterPro" id="IPR034491">
    <property type="entry name" value="Anaerob_Ser_sulfatase-maturase"/>
</dbReference>
<dbReference type="SFLD" id="SFLDF00285">
    <property type="entry name" value="anaerobic_Ser-type_sulfatase-m"/>
    <property type="match status" value="1"/>
</dbReference>
<sequence>MHIFTSKPTALNPFHVLIKPIGPLCNLDCDYCFYLDKTEYFPNQNRFDMSDELLEAHIKGYIESQPRGTVEVTFGWQGGEPTLRGIDFYKRAIAYQHKHKREGMNVLNTFQTNGVLINDEWAQFLKLNRFLVGISLDGDEELHDHYRKHRNGKGSYQQVVRGLRCLQKYDVEYNVLTVIQANNGNHGRRVYQHLTSLGVQFIQFIPVVEAEKGKGVTDRTVGAKQFGRFMIEVFNTWRENDIGRVFVSHFDNALGMSLGMPSSSCVHSPSCGNNLVIEHNGDVYSCDHFVYPQFKLGNIKRSDYPDLIETPIQQNFSRGKPSSSALHCGQCSQRNLCHGACPAQRINQKGEISFTEKHHLCEGYFMFFSYIEPYLKAMGECLRQQLPVIYYSHFVKGEE</sequence>
<evidence type="ECO:0000256" key="1">
    <source>
        <dbReference type="ARBA" id="ARBA00001966"/>
    </source>
</evidence>
<dbReference type="NCBIfam" id="TIGR04085">
    <property type="entry name" value="rSAM_more_4Fe4S"/>
    <property type="match status" value="1"/>
</dbReference>
<dbReference type="SFLD" id="SFLDG01072">
    <property type="entry name" value="dehydrogenase_like"/>
    <property type="match status" value="1"/>
</dbReference>
<proteinExistence type="inferred from homology"/>
<dbReference type="SFLD" id="SFLDG01386">
    <property type="entry name" value="main_SPASM_domain-containing"/>
    <property type="match status" value="1"/>
</dbReference>
<dbReference type="OrthoDB" id="9782387at2"/>
<dbReference type="CDD" id="cd01335">
    <property type="entry name" value="Radical_SAM"/>
    <property type="match status" value="1"/>
</dbReference>
<comment type="cofactor">
    <cofactor evidence="1">
        <name>[4Fe-4S] cluster</name>
        <dbReference type="ChEBI" id="CHEBI:49883"/>
    </cofactor>
</comment>
<accession>A0A2J8I5S2</accession>
<evidence type="ECO:0000313" key="10">
    <source>
        <dbReference type="Proteomes" id="UP000236449"/>
    </source>
</evidence>
<dbReference type="Proteomes" id="UP000236449">
    <property type="component" value="Unassembled WGS sequence"/>
</dbReference>
<dbReference type="InterPro" id="IPR007197">
    <property type="entry name" value="rSAM"/>
</dbReference>
<dbReference type="PANTHER" id="PTHR43273:SF3">
    <property type="entry name" value="ANAEROBIC SULFATASE-MATURATING ENZYME HOMOLOG ASLB-RELATED"/>
    <property type="match status" value="1"/>
</dbReference>
<dbReference type="SFLD" id="SFLDG01384">
    <property type="entry name" value="thioether_bond_formation_requi"/>
    <property type="match status" value="1"/>
</dbReference>
<dbReference type="SUPFAM" id="SSF102114">
    <property type="entry name" value="Radical SAM enzymes"/>
    <property type="match status" value="1"/>
</dbReference>
<dbReference type="InterPro" id="IPR058240">
    <property type="entry name" value="rSAM_sf"/>
</dbReference>
<evidence type="ECO:0000256" key="4">
    <source>
        <dbReference type="ARBA" id="ARBA00022723"/>
    </source>
</evidence>
<keyword evidence="2" id="KW-0004">4Fe-4S</keyword>
<dbReference type="InterPro" id="IPR023867">
    <property type="entry name" value="Sulphatase_maturase_rSAM"/>
</dbReference>
<dbReference type="GO" id="GO:0046872">
    <property type="term" value="F:metal ion binding"/>
    <property type="evidence" value="ECO:0007669"/>
    <property type="project" value="UniProtKB-KW"/>
</dbReference>
<comment type="caution">
    <text evidence="9">The sequence shown here is derived from an EMBL/GenBank/DDBJ whole genome shotgun (WGS) entry which is preliminary data.</text>
</comment>
<dbReference type="Pfam" id="PF13186">
    <property type="entry name" value="SPASM"/>
    <property type="match status" value="1"/>
</dbReference>
<keyword evidence="5" id="KW-0408">Iron</keyword>
<dbReference type="SFLD" id="SFLDG01067">
    <property type="entry name" value="SPASM/twitch_domain_containing"/>
    <property type="match status" value="1"/>
</dbReference>
<dbReference type="RefSeq" id="WP_102965852.1">
    <property type="nucleotide sequence ID" value="NZ_POSK01000003.1"/>
</dbReference>
<gene>
    <name evidence="9" type="ORF">C1N32_07145</name>
</gene>
<organism evidence="9 10">
    <name type="scientific">Vibrio diazotrophicus</name>
    <dbReference type="NCBI Taxonomy" id="685"/>
    <lineage>
        <taxon>Bacteria</taxon>
        <taxon>Pseudomonadati</taxon>
        <taxon>Pseudomonadota</taxon>
        <taxon>Gammaproteobacteria</taxon>
        <taxon>Vibrionales</taxon>
        <taxon>Vibrionaceae</taxon>
        <taxon>Vibrio</taxon>
    </lineage>
</organism>
<dbReference type="AlphaFoldDB" id="A0A2J8I5S2"/>
<evidence type="ECO:0000313" key="9">
    <source>
        <dbReference type="EMBL" id="PNI05860.1"/>
    </source>
</evidence>
<dbReference type="InterPro" id="IPR013785">
    <property type="entry name" value="Aldolase_TIM"/>
</dbReference>
<dbReference type="InterPro" id="IPR047207">
    <property type="entry name" value="SPASM_anSME"/>
</dbReference>
<dbReference type="Gene3D" id="3.20.20.70">
    <property type="entry name" value="Aldolase class I"/>
    <property type="match status" value="1"/>
</dbReference>
<dbReference type="SFLD" id="SFLDS00029">
    <property type="entry name" value="Radical_SAM"/>
    <property type="match status" value="1"/>
</dbReference>